<evidence type="ECO:0000256" key="5">
    <source>
        <dbReference type="ARBA" id="ARBA00022734"/>
    </source>
</evidence>
<dbReference type="EMBL" id="JACHEJ010000002">
    <property type="protein sequence ID" value="MBB6179121.1"/>
    <property type="molecule type" value="Genomic_DNA"/>
</dbReference>
<evidence type="ECO:0000313" key="9">
    <source>
        <dbReference type="EMBL" id="MBB6179121.1"/>
    </source>
</evidence>
<evidence type="ECO:0000256" key="1">
    <source>
        <dbReference type="ARBA" id="ARBA00004167"/>
    </source>
</evidence>
<evidence type="ECO:0000256" key="6">
    <source>
        <dbReference type="ARBA" id="ARBA00025321"/>
    </source>
</evidence>
<evidence type="ECO:0000256" key="8">
    <source>
        <dbReference type="SAM" id="SignalP"/>
    </source>
</evidence>
<keyword evidence="7" id="KW-0472">Membrane</keyword>
<dbReference type="GO" id="GO:0016020">
    <property type="term" value="C:membrane"/>
    <property type="evidence" value="ECO:0007669"/>
    <property type="project" value="UniProtKB-SubCell"/>
</dbReference>
<comment type="function">
    <text evidence="6">Has immunoglobulin-binding and hemagglutination properties, and can bind to mannose. Essential for virulence. May be involved in LPS biosynthesis or polysaccharide transport.</text>
</comment>
<gene>
    <name evidence="9" type="ORF">HNQ75_001075</name>
</gene>
<evidence type="ECO:0000256" key="3">
    <source>
        <dbReference type="ARBA" id="ARBA00020552"/>
    </source>
</evidence>
<evidence type="ECO:0000256" key="7">
    <source>
        <dbReference type="SAM" id="Phobius"/>
    </source>
</evidence>
<dbReference type="InterPro" id="IPR012413">
    <property type="entry name" value="BA14K"/>
</dbReference>
<comment type="subcellular location">
    <subcellularLocation>
        <location evidence="1">Membrane</location>
        <topology evidence="1">Single-pass membrane protein</topology>
    </subcellularLocation>
</comment>
<keyword evidence="10" id="KW-1185">Reference proteome</keyword>
<name>A0A7X0DCL7_9HYPH</name>
<evidence type="ECO:0000313" key="10">
    <source>
        <dbReference type="Proteomes" id="UP000535501"/>
    </source>
</evidence>
<feature type="chain" id="PRO_5031049476" description="Lectin-like protein BA14k" evidence="8">
    <location>
        <begin position="24"/>
        <end position="137"/>
    </location>
</feature>
<keyword evidence="5" id="KW-0430">Lectin</keyword>
<dbReference type="Pfam" id="PF07886">
    <property type="entry name" value="BA14K"/>
    <property type="match status" value="1"/>
</dbReference>
<evidence type="ECO:0000256" key="2">
    <source>
        <dbReference type="ARBA" id="ARBA00010270"/>
    </source>
</evidence>
<proteinExistence type="inferred from homology"/>
<dbReference type="Proteomes" id="UP000535501">
    <property type="component" value="Unassembled WGS sequence"/>
</dbReference>
<organism evidence="9 10">
    <name type="scientific">Pseudorhizobium flavum</name>
    <dbReference type="NCBI Taxonomy" id="1335061"/>
    <lineage>
        <taxon>Bacteria</taxon>
        <taxon>Pseudomonadati</taxon>
        <taxon>Pseudomonadota</taxon>
        <taxon>Alphaproteobacteria</taxon>
        <taxon>Hyphomicrobiales</taxon>
        <taxon>Rhizobiaceae</taxon>
        <taxon>Rhizobium/Agrobacterium group</taxon>
        <taxon>Pseudorhizobium</taxon>
    </lineage>
</organism>
<comment type="similarity">
    <text evidence="2">Belongs to the BA14k family.</text>
</comment>
<evidence type="ECO:0000256" key="4">
    <source>
        <dbReference type="ARBA" id="ARBA00022475"/>
    </source>
</evidence>
<protein>
    <recommendedName>
        <fullName evidence="3">Lectin-like protein BA14k</fullName>
    </recommendedName>
</protein>
<reference evidence="9 10" key="1">
    <citation type="submission" date="2020-08" db="EMBL/GenBank/DDBJ databases">
        <title>Genomic Encyclopedia of Type Strains, Phase IV (KMG-IV): sequencing the most valuable type-strain genomes for metagenomic binning, comparative biology and taxonomic classification.</title>
        <authorList>
            <person name="Goeker M."/>
        </authorList>
    </citation>
    <scope>NUCLEOTIDE SEQUENCE [LARGE SCALE GENOMIC DNA]</scope>
    <source>
        <strain evidence="9 10">DSM 102134</strain>
    </source>
</reference>
<keyword evidence="8" id="KW-0732">Signal</keyword>
<dbReference type="RefSeq" id="WP_077547130.1">
    <property type="nucleotide sequence ID" value="NZ_JACHEJ010000002.1"/>
</dbReference>
<keyword evidence="7" id="KW-0812">Transmembrane</keyword>
<dbReference type="AlphaFoldDB" id="A0A7X0DCL7"/>
<keyword evidence="4" id="KW-1003">Cell membrane</keyword>
<dbReference type="GO" id="GO:0030246">
    <property type="term" value="F:carbohydrate binding"/>
    <property type="evidence" value="ECO:0007669"/>
    <property type="project" value="UniProtKB-KW"/>
</dbReference>
<sequence>MKKLAVIFVSLVTAVSGITPAQAFPSAPTVKVEVAKDVQQVRHRGHRHRHWRGHRSYGPRYYGHRHYRHRHGNAGAIIGGLAAGAIIGGALAAQQPRYYRGGNAHVQWCHARYRSYRAYDNTFQPYNGPRRQCRSPY</sequence>
<keyword evidence="7" id="KW-1133">Transmembrane helix</keyword>
<accession>A0A7X0DCL7</accession>
<feature type="transmembrane region" description="Helical" evidence="7">
    <location>
        <begin position="74"/>
        <end position="93"/>
    </location>
</feature>
<comment type="caution">
    <text evidence="9">The sequence shown here is derived from an EMBL/GenBank/DDBJ whole genome shotgun (WGS) entry which is preliminary data.</text>
</comment>
<feature type="signal peptide" evidence="8">
    <location>
        <begin position="1"/>
        <end position="23"/>
    </location>
</feature>